<name>A0AA35X9K9_GEOBA</name>
<gene>
    <name evidence="2" type="ORF">GBAR_LOCUS27746</name>
</gene>
<proteinExistence type="predicted"/>
<organism evidence="2 3">
    <name type="scientific">Geodia barretti</name>
    <name type="common">Barrett's horny sponge</name>
    <dbReference type="NCBI Taxonomy" id="519541"/>
    <lineage>
        <taxon>Eukaryota</taxon>
        <taxon>Metazoa</taxon>
        <taxon>Porifera</taxon>
        <taxon>Demospongiae</taxon>
        <taxon>Heteroscleromorpha</taxon>
        <taxon>Tetractinellida</taxon>
        <taxon>Astrophorina</taxon>
        <taxon>Geodiidae</taxon>
        <taxon>Geodia</taxon>
    </lineage>
</organism>
<dbReference type="AlphaFoldDB" id="A0AA35X9K9"/>
<dbReference type="EMBL" id="CASHTH010003876">
    <property type="protein sequence ID" value="CAI8050543.1"/>
    <property type="molecule type" value="Genomic_DNA"/>
</dbReference>
<feature type="compositionally biased region" description="Polar residues" evidence="1">
    <location>
        <begin position="1"/>
        <end position="15"/>
    </location>
</feature>
<evidence type="ECO:0000313" key="3">
    <source>
        <dbReference type="Proteomes" id="UP001174909"/>
    </source>
</evidence>
<protein>
    <submittedName>
        <fullName evidence="2">Uncharacterized protein</fullName>
    </submittedName>
</protein>
<reference evidence="2" key="1">
    <citation type="submission" date="2023-03" db="EMBL/GenBank/DDBJ databases">
        <authorList>
            <person name="Steffen K."/>
            <person name="Cardenas P."/>
        </authorList>
    </citation>
    <scope>NUCLEOTIDE SEQUENCE</scope>
</reference>
<evidence type="ECO:0000313" key="2">
    <source>
        <dbReference type="EMBL" id="CAI8050543.1"/>
    </source>
</evidence>
<evidence type="ECO:0000256" key="1">
    <source>
        <dbReference type="SAM" id="MobiDB-lite"/>
    </source>
</evidence>
<dbReference type="Proteomes" id="UP001174909">
    <property type="component" value="Unassembled WGS sequence"/>
</dbReference>
<accession>A0AA35X9K9</accession>
<feature type="region of interest" description="Disordered" evidence="1">
    <location>
        <begin position="1"/>
        <end position="20"/>
    </location>
</feature>
<keyword evidence="3" id="KW-1185">Reference proteome</keyword>
<comment type="caution">
    <text evidence="2">The sequence shown here is derived from an EMBL/GenBank/DDBJ whole genome shotgun (WGS) entry which is preliminary data.</text>
</comment>
<sequence>MPSTCHTFHTPIHSQLQREKGHKTIMTKTINANIAKMTKKYL</sequence>